<comment type="cofactor">
    <cofactor evidence="13">
        <name>FMN</name>
        <dbReference type="ChEBI" id="CHEBI:58210"/>
    </cofactor>
    <text evidence="13">Binds 1 FMN per subunit.</text>
</comment>
<dbReference type="InterPro" id="IPR001295">
    <property type="entry name" value="Dihydroorotate_DH_CS"/>
</dbReference>
<proteinExistence type="inferred from homology"/>
<evidence type="ECO:0000256" key="12">
    <source>
        <dbReference type="ARBA" id="ARBA00048639"/>
    </source>
</evidence>
<dbReference type="CDD" id="cd04738">
    <property type="entry name" value="DHOD_2_like"/>
    <property type="match status" value="1"/>
</dbReference>
<evidence type="ECO:0000313" key="16">
    <source>
        <dbReference type="WBParaSite" id="jg6896"/>
    </source>
</evidence>
<keyword evidence="15" id="KW-1185">Reference proteome</keyword>
<evidence type="ECO:0000256" key="13">
    <source>
        <dbReference type="RuleBase" id="RU361255"/>
    </source>
</evidence>
<evidence type="ECO:0000259" key="14">
    <source>
        <dbReference type="Pfam" id="PF01180"/>
    </source>
</evidence>
<dbReference type="GO" id="GO:0005743">
    <property type="term" value="C:mitochondrial inner membrane"/>
    <property type="evidence" value="ECO:0007669"/>
    <property type="project" value="UniProtKB-SubCell"/>
</dbReference>
<dbReference type="PANTHER" id="PTHR48109">
    <property type="entry name" value="DIHYDROOROTATE DEHYDROGENASE (QUINONE), MITOCHONDRIAL-RELATED"/>
    <property type="match status" value="1"/>
</dbReference>
<feature type="domain" description="Dihydroorotate dehydrogenase catalytic" evidence="14">
    <location>
        <begin position="39"/>
        <end position="326"/>
    </location>
</feature>
<dbReference type="PROSITE" id="PS00912">
    <property type="entry name" value="DHODEHASE_2"/>
    <property type="match status" value="1"/>
</dbReference>
<accession>A0A915EKM2</accession>
<dbReference type="EC" id="1.3.5.2" evidence="5 13"/>
<dbReference type="AlphaFoldDB" id="A0A915EKM2"/>
<keyword evidence="10 13" id="KW-0560">Oxidoreductase</keyword>
<dbReference type="GO" id="GO:0106430">
    <property type="term" value="F:dihydroorotate dehydrogenase (quinone) activity"/>
    <property type="evidence" value="ECO:0007669"/>
    <property type="project" value="UniProtKB-EC"/>
</dbReference>
<evidence type="ECO:0000256" key="6">
    <source>
        <dbReference type="ARBA" id="ARBA00017599"/>
    </source>
</evidence>
<protein>
    <recommendedName>
        <fullName evidence="6 13">Dihydroorotate dehydrogenase (quinone), mitochondrial</fullName>
        <shortName evidence="13">DHOdehase</shortName>
        <ecNumber evidence="5 13">1.3.5.2</ecNumber>
    </recommendedName>
</protein>
<organism evidence="15 16">
    <name type="scientific">Ditylenchus dipsaci</name>
    <dbReference type="NCBI Taxonomy" id="166011"/>
    <lineage>
        <taxon>Eukaryota</taxon>
        <taxon>Metazoa</taxon>
        <taxon>Ecdysozoa</taxon>
        <taxon>Nematoda</taxon>
        <taxon>Chromadorea</taxon>
        <taxon>Rhabditida</taxon>
        <taxon>Tylenchina</taxon>
        <taxon>Tylenchomorpha</taxon>
        <taxon>Sphaerularioidea</taxon>
        <taxon>Anguinidae</taxon>
        <taxon>Anguininae</taxon>
        <taxon>Ditylenchus</taxon>
    </lineage>
</organism>
<evidence type="ECO:0000256" key="1">
    <source>
        <dbReference type="ARBA" id="ARBA00003125"/>
    </source>
</evidence>
<dbReference type="SUPFAM" id="SSF51395">
    <property type="entry name" value="FMN-linked oxidoreductases"/>
    <property type="match status" value="1"/>
</dbReference>
<comment type="similarity">
    <text evidence="4 13">Belongs to the dihydroorotate dehydrogenase family. Type 2 subfamily.</text>
</comment>
<dbReference type="InterPro" id="IPR005719">
    <property type="entry name" value="Dihydroorotate_DH_2"/>
</dbReference>
<sequence>MPLLHKTVDAERAHYYAVKMAKFNFLSSSNMTRKEYPELECDIFGKHFYNPIGIAAGFDKNGEAIEGLRQSGLGFIEIGSVTPLPQPGNDRPRVFRLVEDKALINRYGFNIKSAGSTVPLGINLGKNKTSTNAANDYEIGVNYLAQNCDYLVINVSSPNTPGLRALQSKKELEKIMKTVSSSLARAVPCEQDRPKMLLKITSDLIESELKDIAQLCLDKRNGIDGLIISNTTIQRPSCLASDPSVVQQTGGLSGEPLKEMSTECIRRMHKLTSGKLPIIGCGGVSSGRDAYEKILAGASLVQFYTALVYQGFPVIGRIKRELTECLHKDGFTNVQQAVGKANQINK</sequence>
<comment type="pathway">
    <text evidence="3 13">Pyrimidine metabolism; UMP biosynthesis via de novo pathway; orotate from (S)-dihydroorotate (quinone route): step 1/1.</text>
</comment>
<evidence type="ECO:0000313" key="15">
    <source>
        <dbReference type="Proteomes" id="UP000887574"/>
    </source>
</evidence>
<evidence type="ECO:0000256" key="3">
    <source>
        <dbReference type="ARBA" id="ARBA00005161"/>
    </source>
</evidence>
<dbReference type="NCBIfam" id="TIGR01036">
    <property type="entry name" value="pyrD_sub2"/>
    <property type="match status" value="1"/>
</dbReference>
<dbReference type="GO" id="GO:0006207">
    <property type="term" value="P:'de novo' pyrimidine nucleobase biosynthetic process"/>
    <property type="evidence" value="ECO:0007669"/>
    <property type="project" value="InterPro"/>
</dbReference>
<comment type="function">
    <text evidence="1">Catalyzes the conversion of dihydroorotate to orotate with quinone as electron acceptor.</text>
</comment>
<dbReference type="InterPro" id="IPR013785">
    <property type="entry name" value="Aldolase_TIM"/>
</dbReference>
<comment type="catalytic activity">
    <reaction evidence="12 13">
        <text>(S)-dihydroorotate + a quinone = orotate + a quinol</text>
        <dbReference type="Rhea" id="RHEA:30187"/>
        <dbReference type="ChEBI" id="CHEBI:24646"/>
        <dbReference type="ChEBI" id="CHEBI:30839"/>
        <dbReference type="ChEBI" id="CHEBI:30864"/>
        <dbReference type="ChEBI" id="CHEBI:132124"/>
        <dbReference type="EC" id="1.3.5.2"/>
    </reaction>
</comment>
<name>A0A915EKM2_9BILA</name>
<dbReference type="InterPro" id="IPR050074">
    <property type="entry name" value="DHO_dehydrogenase"/>
</dbReference>
<evidence type="ECO:0000256" key="10">
    <source>
        <dbReference type="ARBA" id="ARBA00023002"/>
    </source>
</evidence>
<dbReference type="PIRSF" id="PIRSF000164">
    <property type="entry name" value="DHO_oxidase"/>
    <property type="match status" value="1"/>
</dbReference>
<keyword evidence="7 13" id="KW-0285">Flavoprotein</keyword>
<keyword evidence="13" id="KW-0999">Mitochondrion inner membrane</keyword>
<dbReference type="NCBIfam" id="NF003645">
    <property type="entry name" value="PRK05286.1-2"/>
    <property type="match status" value="1"/>
</dbReference>
<dbReference type="NCBIfam" id="NF003652">
    <property type="entry name" value="PRK05286.2-5"/>
    <property type="match status" value="1"/>
</dbReference>
<dbReference type="PANTHER" id="PTHR48109:SF4">
    <property type="entry name" value="DIHYDROOROTATE DEHYDROGENASE (QUINONE), MITOCHONDRIAL"/>
    <property type="match status" value="1"/>
</dbReference>
<dbReference type="PROSITE" id="PS00911">
    <property type="entry name" value="DHODEHASE_1"/>
    <property type="match status" value="1"/>
</dbReference>
<dbReference type="WBParaSite" id="jg6896">
    <property type="protein sequence ID" value="jg6896"/>
    <property type="gene ID" value="jg6896"/>
</dbReference>
<evidence type="ECO:0000256" key="7">
    <source>
        <dbReference type="ARBA" id="ARBA00022630"/>
    </source>
</evidence>
<dbReference type="InterPro" id="IPR005720">
    <property type="entry name" value="Dihydroorotate_DH_cat"/>
</dbReference>
<reference evidence="16" key="1">
    <citation type="submission" date="2022-11" db="UniProtKB">
        <authorList>
            <consortium name="WormBaseParasite"/>
        </authorList>
    </citation>
    <scope>IDENTIFICATION</scope>
</reference>
<keyword evidence="11" id="KW-0472">Membrane</keyword>
<dbReference type="GO" id="GO:0006222">
    <property type="term" value="P:UMP biosynthetic process"/>
    <property type="evidence" value="ECO:0007669"/>
    <property type="project" value="InterPro"/>
</dbReference>
<evidence type="ECO:0000256" key="8">
    <source>
        <dbReference type="ARBA" id="ARBA00022643"/>
    </source>
</evidence>
<dbReference type="InterPro" id="IPR012135">
    <property type="entry name" value="Dihydroorotate_DH_1_2"/>
</dbReference>
<evidence type="ECO:0000256" key="9">
    <source>
        <dbReference type="ARBA" id="ARBA00022975"/>
    </source>
</evidence>
<dbReference type="Gene3D" id="3.20.20.70">
    <property type="entry name" value="Aldolase class I"/>
    <property type="match status" value="1"/>
</dbReference>
<keyword evidence="8 13" id="KW-0288">FMN</keyword>
<dbReference type="Pfam" id="PF01180">
    <property type="entry name" value="DHO_dh"/>
    <property type="match status" value="1"/>
</dbReference>
<evidence type="ECO:0000256" key="11">
    <source>
        <dbReference type="ARBA" id="ARBA00023136"/>
    </source>
</evidence>
<evidence type="ECO:0000256" key="2">
    <source>
        <dbReference type="ARBA" id="ARBA00004370"/>
    </source>
</evidence>
<evidence type="ECO:0000256" key="4">
    <source>
        <dbReference type="ARBA" id="ARBA00005359"/>
    </source>
</evidence>
<evidence type="ECO:0000256" key="5">
    <source>
        <dbReference type="ARBA" id="ARBA00012791"/>
    </source>
</evidence>
<comment type="subcellular location">
    <subcellularLocation>
        <location evidence="2">Membrane</location>
    </subcellularLocation>
    <subcellularLocation>
        <location evidence="13">Mitochondrion inner membrane</location>
        <topology evidence="13">Single-pass membrane protein</topology>
    </subcellularLocation>
</comment>
<keyword evidence="13" id="KW-0496">Mitochondrion</keyword>
<keyword evidence="9" id="KW-0665">Pyrimidine biosynthesis</keyword>
<dbReference type="Proteomes" id="UP000887574">
    <property type="component" value="Unplaced"/>
</dbReference>